<dbReference type="SUPFAM" id="SSF49870">
    <property type="entry name" value="Osmotin, thaumatin-like protein"/>
    <property type="match status" value="1"/>
</dbReference>
<feature type="disulfide bond" evidence="3">
    <location>
        <begin position="97"/>
        <end position="103"/>
    </location>
</feature>
<dbReference type="InterPro" id="IPR037176">
    <property type="entry name" value="Osmotin/thaumatin-like_sf"/>
</dbReference>
<evidence type="ECO:0008006" key="7">
    <source>
        <dbReference type="Google" id="ProtNLM"/>
    </source>
</evidence>
<dbReference type="PIRSF" id="PIRSF002703">
    <property type="entry name" value="Thaumatin"/>
    <property type="match status" value="1"/>
</dbReference>
<dbReference type="GO" id="GO:0006952">
    <property type="term" value="P:defense response"/>
    <property type="evidence" value="ECO:0000318"/>
    <property type="project" value="GO_Central"/>
</dbReference>
<feature type="chain" id="PRO_5004808337" description="Thaumatin-like protein" evidence="4">
    <location>
        <begin position="26"/>
        <end position="248"/>
    </location>
</feature>
<evidence type="ECO:0000256" key="2">
    <source>
        <dbReference type="ARBA" id="ARBA00023157"/>
    </source>
</evidence>
<dbReference type="Gramene" id="ERN07970">
    <property type="protein sequence ID" value="ERN07970"/>
    <property type="gene ID" value="AMTR_s00012p00252040"/>
</dbReference>
<protein>
    <recommendedName>
        <fullName evidence="7">Thaumatin-like protein</fullName>
    </recommendedName>
</protein>
<feature type="disulfide bond" evidence="3">
    <location>
        <begin position="194"/>
        <end position="204"/>
    </location>
</feature>
<dbReference type="eggNOG" id="ENOG502QQQN">
    <property type="taxonomic scope" value="Eukaryota"/>
</dbReference>
<dbReference type="SMART" id="SM00205">
    <property type="entry name" value="THN"/>
    <property type="match status" value="1"/>
</dbReference>
<evidence type="ECO:0000256" key="4">
    <source>
        <dbReference type="SAM" id="SignalP"/>
    </source>
</evidence>
<sequence>MATSSTPISFLFLFFLCNSLYSSDAVELIVVNNCKEAVWPGILGGAGHDSPEDGGFLLEPGQQTVVKVPQGWSGRLWGRQGCCFDNNNKGTCETGDCAGLLHCKGMGGIPPATLVEMTFGTVQSPLHYYDVSLVDGFNLPVAMVPVGGGIGCGIASCEANLNVCCPSAFEIKRGQRVVGCMSACLALKTSKYCCTEEYASSASCKATIFSHLFKAVCPRAYSYAFDDAASLRTCRAPRYVISFCPSLH</sequence>
<feature type="disulfide bond" evidence="3">
    <location>
        <begin position="82"/>
        <end position="92"/>
    </location>
</feature>
<feature type="signal peptide" evidence="4">
    <location>
        <begin position="1"/>
        <end position="25"/>
    </location>
</feature>
<dbReference type="AlphaFoldDB" id="W1PLF3"/>
<feature type="disulfide bond" evidence="3">
    <location>
        <begin position="157"/>
        <end position="217"/>
    </location>
</feature>
<feature type="disulfide bond" evidence="3">
    <location>
        <begin position="165"/>
        <end position="180"/>
    </location>
</feature>
<dbReference type="EMBL" id="KI393609">
    <property type="protein sequence ID" value="ERN07970.1"/>
    <property type="molecule type" value="Genomic_DNA"/>
</dbReference>
<feature type="disulfide bond" evidence="3">
    <location>
        <begin position="34"/>
        <end position="244"/>
    </location>
</feature>
<feature type="disulfide bond" evidence="3">
    <location>
        <begin position="152"/>
        <end position="234"/>
    </location>
</feature>
<dbReference type="Pfam" id="PF00314">
    <property type="entry name" value="Thaumatin"/>
    <property type="match status" value="1"/>
</dbReference>
<dbReference type="OrthoDB" id="430315at2759"/>
<dbReference type="HOGENOM" id="CLU_043181_0_1_1"/>
<organism evidence="5 6">
    <name type="scientific">Amborella trichopoda</name>
    <dbReference type="NCBI Taxonomy" id="13333"/>
    <lineage>
        <taxon>Eukaryota</taxon>
        <taxon>Viridiplantae</taxon>
        <taxon>Streptophyta</taxon>
        <taxon>Embryophyta</taxon>
        <taxon>Tracheophyta</taxon>
        <taxon>Spermatophyta</taxon>
        <taxon>Magnoliopsida</taxon>
        <taxon>Amborellales</taxon>
        <taxon>Amborellaceae</taxon>
        <taxon>Amborella</taxon>
    </lineage>
</organism>
<dbReference type="PRINTS" id="PR00347">
    <property type="entry name" value="THAUMATIN"/>
</dbReference>
<dbReference type="PANTHER" id="PTHR31048">
    <property type="entry name" value="OS03G0233200 PROTEIN"/>
    <property type="match status" value="1"/>
</dbReference>
<comment type="similarity">
    <text evidence="1">Belongs to the thaumatin family.</text>
</comment>
<keyword evidence="4" id="KW-0732">Signal</keyword>
<feature type="disulfide bond" evidence="3">
    <location>
        <begin position="184"/>
        <end position="193"/>
    </location>
</feature>
<evidence type="ECO:0000256" key="1">
    <source>
        <dbReference type="ARBA" id="ARBA00010607"/>
    </source>
</evidence>
<dbReference type="Proteomes" id="UP000017836">
    <property type="component" value="Unassembled WGS sequence"/>
</dbReference>
<dbReference type="KEGG" id="atr:18436210"/>
<evidence type="ECO:0000256" key="3">
    <source>
        <dbReference type="PIRSR" id="PIRSR002703-1"/>
    </source>
</evidence>
<reference evidence="6" key="1">
    <citation type="journal article" date="2013" name="Science">
        <title>The Amborella genome and the evolution of flowering plants.</title>
        <authorList>
            <consortium name="Amborella Genome Project"/>
        </authorList>
    </citation>
    <scope>NUCLEOTIDE SEQUENCE [LARGE SCALE GENOMIC DNA]</scope>
</reference>
<dbReference type="Gene3D" id="2.60.110.10">
    <property type="entry name" value="Thaumatin"/>
    <property type="match status" value="1"/>
</dbReference>
<dbReference type="STRING" id="13333.W1PLF3"/>
<evidence type="ECO:0000313" key="6">
    <source>
        <dbReference type="Proteomes" id="UP000017836"/>
    </source>
</evidence>
<evidence type="ECO:0000313" key="5">
    <source>
        <dbReference type="EMBL" id="ERN07970.1"/>
    </source>
</evidence>
<keyword evidence="2 3" id="KW-1015">Disulfide bond</keyword>
<accession>W1PLF3</accession>
<dbReference type="InterPro" id="IPR001938">
    <property type="entry name" value="Thaumatin"/>
</dbReference>
<gene>
    <name evidence="5" type="ORF">AMTR_s00012p00252040</name>
</gene>
<keyword evidence="6" id="KW-1185">Reference proteome</keyword>
<dbReference type="OMA" id="TVCPNAY"/>
<proteinExistence type="inferred from homology"/>
<dbReference type="CDD" id="cd09218">
    <property type="entry name" value="TLP-PA"/>
    <property type="match status" value="1"/>
</dbReference>
<name>W1PLF3_AMBTC</name>
<dbReference type="FunFam" id="2.60.110.10:FF:000002">
    <property type="entry name" value="Thaumatin-like protein 1a"/>
    <property type="match status" value="1"/>
</dbReference>
<dbReference type="PROSITE" id="PS51367">
    <property type="entry name" value="THAUMATIN_2"/>
    <property type="match status" value="1"/>
</dbReference>